<protein>
    <submittedName>
        <fullName evidence="1">Uncharacterized protein</fullName>
    </submittedName>
</protein>
<proteinExistence type="predicted"/>
<organism evidence="1 2">
    <name type="scientific">Chitinophaga sancti</name>
    <dbReference type="NCBI Taxonomy" id="1004"/>
    <lineage>
        <taxon>Bacteria</taxon>
        <taxon>Pseudomonadati</taxon>
        <taxon>Bacteroidota</taxon>
        <taxon>Chitinophagia</taxon>
        <taxon>Chitinophagales</taxon>
        <taxon>Chitinophagaceae</taxon>
        <taxon>Chitinophaga</taxon>
    </lineage>
</organism>
<dbReference type="EMBL" id="FPIZ01000001">
    <property type="protein sequence ID" value="SFW15450.1"/>
    <property type="molecule type" value="Genomic_DNA"/>
</dbReference>
<sequence>MKFIVSNIELLLNRFYDRQFITREVANQGILERFETLLNEYDRTNKLK</sequence>
<accession>A0A1K1LX80</accession>
<dbReference type="AlphaFoldDB" id="A0A1K1LX80"/>
<gene>
    <name evidence="1" type="ORF">SAMN05661012_00294</name>
</gene>
<reference evidence="1 2" key="1">
    <citation type="submission" date="2016-11" db="EMBL/GenBank/DDBJ databases">
        <authorList>
            <person name="Jaros S."/>
            <person name="Januszkiewicz K."/>
            <person name="Wedrychowicz H."/>
        </authorList>
    </citation>
    <scope>NUCLEOTIDE SEQUENCE [LARGE SCALE GENOMIC DNA]</scope>
    <source>
        <strain evidence="1 2">DSM 784</strain>
    </source>
</reference>
<dbReference type="Proteomes" id="UP000183788">
    <property type="component" value="Unassembled WGS sequence"/>
</dbReference>
<dbReference type="STRING" id="1004.SAMN05661012_00294"/>
<name>A0A1K1LX80_9BACT</name>
<evidence type="ECO:0000313" key="1">
    <source>
        <dbReference type="EMBL" id="SFW15450.1"/>
    </source>
</evidence>
<evidence type="ECO:0000313" key="2">
    <source>
        <dbReference type="Proteomes" id="UP000183788"/>
    </source>
</evidence>